<feature type="compositionally biased region" description="Acidic residues" evidence="1">
    <location>
        <begin position="522"/>
        <end position="544"/>
    </location>
</feature>
<dbReference type="PRINTS" id="PR00313">
    <property type="entry name" value="CABNDNGRPT"/>
</dbReference>
<dbReference type="GO" id="GO:0005509">
    <property type="term" value="F:calcium ion binding"/>
    <property type="evidence" value="ECO:0007669"/>
    <property type="project" value="InterPro"/>
</dbReference>
<dbReference type="GO" id="GO:0005615">
    <property type="term" value="C:extracellular space"/>
    <property type="evidence" value="ECO:0007669"/>
    <property type="project" value="InterPro"/>
</dbReference>
<dbReference type="InterPro" id="IPR011049">
    <property type="entry name" value="Serralysin-like_metalloprot_C"/>
</dbReference>
<geneLocation type="plasmid" evidence="3 4">
    <name>unnamed4</name>
</geneLocation>
<protein>
    <recommendedName>
        <fullName evidence="2">DUF4214 domain-containing protein</fullName>
    </recommendedName>
</protein>
<name>A0A2U8HLB5_9RHOB</name>
<evidence type="ECO:0000313" key="4">
    <source>
        <dbReference type="Proteomes" id="UP000244915"/>
    </source>
</evidence>
<gene>
    <name evidence="3" type="ORF">CEW88_23590</name>
</gene>
<dbReference type="EMBL" id="CP022194">
    <property type="protein sequence ID" value="AWI86749.1"/>
    <property type="molecule type" value="Genomic_DNA"/>
</dbReference>
<feature type="region of interest" description="Disordered" evidence="1">
    <location>
        <begin position="508"/>
        <end position="570"/>
    </location>
</feature>
<dbReference type="InterPro" id="IPR025282">
    <property type="entry name" value="DUF4214"/>
</dbReference>
<feature type="domain" description="DUF4214" evidence="2">
    <location>
        <begin position="627"/>
        <end position="694"/>
    </location>
</feature>
<reference evidence="3 4" key="1">
    <citation type="submission" date="2017-06" db="EMBL/GenBank/DDBJ databases">
        <title>Yangia sp. YSBP01 complete genome sequence.</title>
        <authorList>
            <person name="Woo J.-H."/>
            <person name="Kim H.-S."/>
        </authorList>
    </citation>
    <scope>NUCLEOTIDE SEQUENCE [LARGE SCALE GENOMIC DNA]</scope>
    <source>
        <strain evidence="3 4">YSBP01</strain>
        <plasmid evidence="3 4">unnamed4</plasmid>
    </source>
</reference>
<evidence type="ECO:0000256" key="1">
    <source>
        <dbReference type="SAM" id="MobiDB-lite"/>
    </source>
</evidence>
<feature type="compositionally biased region" description="Gly residues" evidence="1">
    <location>
        <begin position="546"/>
        <end position="556"/>
    </location>
</feature>
<dbReference type="SUPFAM" id="SSF51120">
    <property type="entry name" value="beta-Roll"/>
    <property type="match status" value="2"/>
</dbReference>
<dbReference type="InterPro" id="IPR001343">
    <property type="entry name" value="Hemolysn_Ca-bd"/>
</dbReference>
<dbReference type="Proteomes" id="UP000244915">
    <property type="component" value="Plasmid unnamed4"/>
</dbReference>
<feature type="domain" description="DUF4214" evidence="2">
    <location>
        <begin position="751"/>
        <end position="817"/>
    </location>
</feature>
<keyword evidence="3" id="KW-0614">Plasmid</keyword>
<dbReference type="InterPro" id="IPR018511">
    <property type="entry name" value="Hemolysin-typ_Ca-bd_CS"/>
</dbReference>
<accession>A0A2U8HLB5</accession>
<dbReference type="RefSeq" id="WP_108970846.1">
    <property type="nucleotide sequence ID" value="NZ_CP022194.1"/>
</dbReference>
<dbReference type="Pfam" id="PF13946">
    <property type="entry name" value="DUF4214"/>
    <property type="match status" value="2"/>
</dbReference>
<dbReference type="InterPro" id="IPR038255">
    <property type="entry name" value="PBS_linker_sf"/>
</dbReference>
<evidence type="ECO:0000313" key="3">
    <source>
        <dbReference type="EMBL" id="AWI86749.1"/>
    </source>
</evidence>
<dbReference type="Gene3D" id="1.10.3130.20">
    <property type="entry name" value="Phycobilisome linker domain"/>
    <property type="match status" value="2"/>
</dbReference>
<dbReference type="Pfam" id="PF00353">
    <property type="entry name" value="HemolysinCabind"/>
    <property type="match status" value="2"/>
</dbReference>
<dbReference type="AlphaFoldDB" id="A0A2U8HLB5"/>
<sequence length="925" mass="94649">MAQLRHVTTQFAGGALAPAGAAQMVGISALRAWPAEGGLHLYSAGSGLLGWSAGLGITAVQGYAGSYSGLPAPRRLLAAEIGGEDLLLVPGGGAAGIEGWRLGAGGALAERVSLRYGDGAARALADLAVRPGQGGGAVLLVGAVLQGSGIEVWQAGSGGVLRAVAAARDIGPISALAVAELGAQGRVLALSPGENSLYSWEIFPSGALGDMRQLRVYDGLFLDTPSLLEVTRVAGQSYALIGAGSGHLAVVALAAEGGMRVTDLVGDDLDTRFAGVTALASLTVDGQLYLVAGGRDDGLSLLTLLPGGRLLHLATLADDAGMALSDPAALALARSGRGAGTALEVYVAGGWPEGPPGAGGGISLLRAELGQIGARLQLGAGADIWQGGVGNDQVAGGAGDDTLRGGAGDDVLIDGPGRDRLHGGAGADVFVIGGDGELDRIDDFEPGVDRIDLSAMGRFYTVAALTITPSSTGARIKIGGDVLQVRSAAGTPLSAADFDIGDLRDLWHLDTSPIPEPQPVEEVPEEEEPGSEPEPPDEPPEESPGEGPGGSPGETPGGTPTAAGSLLLGGPGDDVLSGAVSDPGFDAVAASVYRLYRATLDRAPDATGLWNWSTRLLSGERDLVSVAAGFTGAPEFRQTYGAPDDAGFVTLLYRNVLGREPEPQGLGNWTARLEAGLSRERVVLGFSESPEFIAASAAGAAGHSREALQQGWVDDVFRLYQAVLDRAPDLPGLLNWSARLAQGRPFLEVVEGFTASAEFRQSYGALDAAGFVAQLYRNVLGREGDAPGQANWTARLEAGMTRAEVVRGFSQSAEFTARSAPDLLAFLRGPGEDDLLDGDGGANLLVGGMLSDRFVFRAEARGTHVVADLERWDLLVFEGFGFGSAAEVRAHLEQGEQGVAFSAQGSSVTLQGVLQSDIHDDMLLV</sequence>
<dbReference type="KEGG" id="ypac:CEW88_23590"/>
<proteinExistence type="predicted"/>
<dbReference type="OrthoDB" id="9342475at2"/>
<dbReference type="PROSITE" id="PS00330">
    <property type="entry name" value="HEMOLYSIN_CALCIUM"/>
    <property type="match status" value="1"/>
</dbReference>
<evidence type="ECO:0000259" key="2">
    <source>
        <dbReference type="Pfam" id="PF13946"/>
    </source>
</evidence>
<organism evidence="3 4">
    <name type="scientific">Alloyangia pacifica</name>
    <dbReference type="NCBI Taxonomy" id="311180"/>
    <lineage>
        <taxon>Bacteria</taxon>
        <taxon>Pseudomonadati</taxon>
        <taxon>Pseudomonadota</taxon>
        <taxon>Alphaproteobacteria</taxon>
        <taxon>Rhodobacterales</taxon>
        <taxon>Roseobacteraceae</taxon>
        <taxon>Alloyangia</taxon>
    </lineage>
</organism>
<dbReference type="Gene3D" id="2.150.10.10">
    <property type="entry name" value="Serralysin-like metalloprotease, C-terminal"/>
    <property type="match status" value="1"/>
</dbReference>